<dbReference type="EMBL" id="JAYKXP010000009">
    <property type="protein sequence ID" value="KAK7054393.1"/>
    <property type="molecule type" value="Genomic_DNA"/>
</dbReference>
<dbReference type="InterPro" id="IPR036851">
    <property type="entry name" value="Chloroperoxidase-like_sf"/>
</dbReference>
<evidence type="ECO:0000256" key="5">
    <source>
        <dbReference type="ARBA" id="ARBA00023002"/>
    </source>
</evidence>
<sequence>MLNGHPIIVLLAAVVTANVVAYEDHSFKVPGPNDIRSPCPGLNSLANHGFLSRDGQNITITMILQARSDGYSLESHTIMASSKVGLLTSDDPVTISLDRLSAHGILGHDARIPREDFALSDNLHFNETVFTTLVNSDPGSDLYNTTSAGQFQYDRLADSWARNPNVTNTETVFREHQLPIEEGWKRSSIQITPDSLVRLAGMIKEESLPV</sequence>
<feature type="domain" description="Heme haloperoxidase family profile" evidence="9">
    <location>
        <begin position="23"/>
        <end position="210"/>
    </location>
</feature>
<dbReference type="SUPFAM" id="SSF47571">
    <property type="entry name" value="Cloroperoxidase"/>
    <property type="match status" value="1"/>
</dbReference>
<organism evidence="10 11">
    <name type="scientific">Paramarasmius palmivorus</name>
    <dbReference type="NCBI Taxonomy" id="297713"/>
    <lineage>
        <taxon>Eukaryota</taxon>
        <taxon>Fungi</taxon>
        <taxon>Dikarya</taxon>
        <taxon>Basidiomycota</taxon>
        <taxon>Agaricomycotina</taxon>
        <taxon>Agaricomycetes</taxon>
        <taxon>Agaricomycetidae</taxon>
        <taxon>Agaricales</taxon>
        <taxon>Marasmiineae</taxon>
        <taxon>Marasmiaceae</taxon>
        <taxon>Paramarasmius</taxon>
    </lineage>
</organism>
<evidence type="ECO:0000259" key="9">
    <source>
        <dbReference type="PROSITE" id="PS51405"/>
    </source>
</evidence>
<dbReference type="AlphaFoldDB" id="A0AAW0DS44"/>
<reference evidence="10 11" key="1">
    <citation type="submission" date="2024-01" db="EMBL/GenBank/DDBJ databases">
        <title>A draft genome for a cacao thread blight-causing isolate of Paramarasmius palmivorus.</title>
        <authorList>
            <person name="Baruah I.K."/>
            <person name="Bukari Y."/>
            <person name="Amoako-Attah I."/>
            <person name="Meinhardt L.W."/>
            <person name="Bailey B.A."/>
            <person name="Cohen S.P."/>
        </authorList>
    </citation>
    <scope>NUCLEOTIDE SEQUENCE [LARGE SCALE GENOMIC DNA]</scope>
    <source>
        <strain evidence="10 11">GH-12</strain>
    </source>
</reference>
<evidence type="ECO:0000256" key="2">
    <source>
        <dbReference type="ARBA" id="ARBA00022559"/>
    </source>
</evidence>
<keyword evidence="4" id="KW-0479">Metal-binding</keyword>
<dbReference type="Gene3D" id="1.10.489.10">
    <property type="entry name" value="Chloroperoxidase-like"/>
    <property type="match status" value="1"/>
</dbReference>
<dbReference type="GO" id="GO:0004601">
    <property type="term" value="F:peroxidase activity"/>
    <property type="evidence" value="ECO:0007669"/>
    <property type="project" value="UniProtKB-KW"/>
</dbReference>
<evidence type="ECO:0000256" key="4">
    <source>
        <dbReference type="ARBA" id="ARBA00022723"/>
    </source>
</evidence>
<name>A0AAW0DS44_9AGAR</name>
<evidence type="ECO:0000256" key="8">
    <source>
        <dbReference type="SAM" id="SignalP"/>
    </source>
</evidence>
<protein>
    <recommendedName>
        <fullName evidence="9">Heme haloperoxidase family profile domain-containing protein</fullName>
    </recommendedName>
</protein>
<keyword evidence="11" id="KW-1185">Reference proteome</keyword>
<evidence type="ECO:0000256" key="6">
    <source>
        <dbReference type="ARBA" id="ARBA00023004"/>
    </source>
</evidence>
<comment type="caution">
    <text evidence="10">The sequence shown here is derived from an EMBL/GenBank/DDBJ whole genome shotgun (WGS) entry which is preliminary data.</text>
</comment>
<evidence type="ECO:0000256" key="1">
    <source>
        <dbReference type="ARBA" id="ARBA00001970"/>
    </source>
</evidence>
<evidence type="ECO:0000256" key="3">
    <source>
        <dbReference type="ARBA" id="ARBA00022617"/>
    </source>
</evidence>
<accession>A0AAW0DS44</accession>
<evidence type="ECO:0000313" key="11">
    <source>
        <dbReference type="Proteomes" id="UP001383192"/>
    </source>
</evidence>
<comment type="cofactor">
    <cofactor evidence="1">
        <name>heme b</name>
        <dbReference type="ChEBI" id="CHEBI:60344"/>
    </cofactor>
</comment>
<dbReference type="GO" id="GO:0046872">
    <property type="term" value="F:metal ion binding"/>
    <property type="evidence" value="ECO:0007669"/>
    <property type="project" value="UniProtKB-KW"/>
</dbReference>
<dbReference type="InterPro" id="IPR000028">
    <property type="entry name" value="Chloroperoxidase"/>
</dbReference>
<comment type="similarity">
    <text evidence="7">Belongs to the chloroperoxidase family.</text>
</comment>
<dbReference type="PROSITE" id="PS51405">
    <property type="entry name" value="HEME_HALOPEROXIDASE"/>
    <property type="match status" value="1"/>
</dbReference>
<keyword evidence="3" id="KW-0349">Heme</keyword>
<keyword evidence="2" id="KW-0575">Peroxidase</keyword>
<evidence type="ECO:0000313" key="10">
    <source>
        <dbReference type="EMBL" id="KAK7054393.1"/>
    </source>
</evidence>
<dbReference type="Proteomes" id="UP001383192">
    <property type="component" value="Unassembled WGS sequence"/>
</dbReference>
<gene>
    <name evidence="10" type="ORF">VNI00_003587</name>
</gene>
<dbReference type="Pfam" id="PF01328">
    <property type="entry name" value="Peroxidase_2"/>
    <property type="match status" value="1"/>
</dbReference>
<keyword evidence="5" id="KW-0560">Oxidoreductase</keyword>
<keyword evidence="6" id="KW-0408">Iron</keyword>
<keyword evidence="8" id="KW-0732">Signal</keyword>
<dbReference type="PANTHER" id="PTHR33577">
    <property type="entry name" value="STERIGMATOCYSTIN BIOSYNTHESIS PEROXIDASE STCC-RELATED"/>
    <property type="match status" value="1"/>
</dbReference>
<feature type="signal peptide" evidence="8">
    <location>
        <begin position="1"/>
        <end position="21"/>
    </location>
</feature>
<proteinExistence type="inferred from homology"/>
<dbReference type="PANTHER" id="PTHR33577:SF9">
    <property type="entry name" value="PEROXIDASE STCC"/>
    <property type="match status" value="1"/>
</dbReference>
<feature type="chain" id="PRO_5043788150" description="Heme haloperoxidase family profile domain-containing protein" evidence="8">
    <location>
        <begin position="22"/>
        <end position="210"/>
    </location>
</feature>
<evidence type="ECO:0000256" key="7">
    <source>
        <dbReference type="ARBA" id="ARBA00025795"/>
    </source>
</evidence>